<dbReference type="GO" id="GO:0003887">
    <property type="term" value="F:DNA-directed DNA polymerase activity"/>
    <property type="evidence" value="ECO:0007669"/>
    <property type="project" value="UniProtKB-EC"/>
</dbReference>
<dbReference type="PROSITE" id="PS51257">
    <property type="entry name" value="PROKAR_LIPOPROTEIN"/>
    <property type="match status" value="1"/>
</dbReference>
<keyword evidence="9" id="KW-1185">Reference proteome</keyword>
<dbReference type="AlphaFoldDB" id="A0A285PH00"/>
<dbReference type="Proteomes" id="UP000219439">
    <property type="component" value="Unassembled WGS sequence"/>
</dbReference>
<dbReference type="PANTHER" id="PTHR30231:SF41">
    <property type="entry name" value="DNA POLYMERASE III SUBUNIT EPSILON"/>
    <property type="match status" value="1"/>
</dbReference>
<keyword evidence="5" id="KW-0812">Transmembrane</keyword>
<dbReference type="InterPro" id="IPR036397">
    <property type="entry name" value="RNaseH_sf"/>
</dbReference>
<dbReference type="NCBIfam" id="TIGR00573">
    <property type="entry name" value="dnaq"/>
    <property type="match status" value="1"/>
</dbReference>
<organism evidence="8 9">
    <name type="scientific">Cohaesibacter gelatinilyticus</name>
    <dbReference type="NCBI Taxonomy" id="372072"/>
    <lineage>
        <taxon>Bacteria</taxon>
        <taxon>Pseudomonadati</taxon>
        <taxon>Pseudomonadota</taxon>
        <taxon>Alphaproteobacteria</taxon>
        <taxon>Hyphomicrobiales</taxon>
        <taxon>Cohaesibacteraceae</taxon>
    </lineage>
</organism>
<dbReference type="OrthoDB" id="9808528at2"/>
<dbReference type="SMART" id="SM00479">
    <property type="entry name" value="EXOIII"/>
    <property type="match status" value="1"/>
</dbReference>
<evidence type="ECO:0000256" key="2">
    <source>
        <dbReference type="ARBA" id="ARBA00025483"/>
    </source>
</evidence>
<dbReference type="SUPFAM" id="SSF55785">
    <property type="entry name" value="PYP-like sensor domain (PAS domain)"/>
    <property type="match status" value="1"/>
</dbReference>
<evidence type="ECO:0000256" key="4">
    <source>
        <dbReference type="ARBA" id="ARBA00049244"/>
    </source>
</evidence>
<feature type="domain" description="Exonuclease" evidence="7">
    <location>
        <begin position="516"/>
        <end position="686"/>
    </location>
</feature>
<name>A0A285PH00_9HYPH</name>
<feature type="transmembrane region" description="Helical" evidence="5">
    <location>
        <begin position="45"/>
        <end position="64"/>
    </location>
</feature>
<evidence type="ECO:0000256" key="3">
    <source>
        <dbReference type="ARBA" id="ARBA00026073"/>
    </source>
</evidence>
<dbReference type="GO" id="GO:0003677">
    <property type="term" value="F:DNA binding"/>
    <property type="evidence" value="ECO:0007669"/>
    <property type="project" value="InterPro"/>
</dbReference>
<dbReference type="InterPro" id="IPR035965">
    <property type="entry name" value="PAS-like_dom_sf"/>
</dbReference>
<evidence type="ECO:0000313" key="8">
    <source>
        <dbReference type="EMBL" id="SNZ21010.1"/>
    </source>
</evidence>
<dbReference type="InterPro" id="IPR000014">
    <property type="entry name" value="PAS"/>
</dbReference>
<comment type="function">
    <text evidence="2">DNA polymerase III is a complex, multichain enzyme responsible for most of the replicative synthesis in bacteria. The epsilon subunit contain the editing function and is a proofreading 3'-5' exonuclease.</text>
</comment>
<dbReference type="FunFam" id="3.30.420.10:FF:000045">
    <property type="entry name" value="3'-5' exonuclease DinG"/>
    <property type="match status" value="1"/>
</dbReference>
<dbReference type="CDD" id="cd06127">
    <property type="entry name" value="DEDDh"/>
    <property type="match status" value="1"/>
</dbReference>
<dbReference type="GO" id="GO:0008408">
    <property type="term" value="F:3'-5' exonuclease activity"/>
    <property type="evidence" value="ECO:0007669"/>
    <property type="project" value="TreeGrafter"/>
</dbReference>
<sequence length="712" mass="79472">MIERLSLRLRIFLFFAFIGLASCAIIVASLYFALGRIGPEATPHLVLFGGISCFAILLLNGYVWQKFDLNVANPIDMIVKDVRTLVHAGAQQDLNSETGKYLGFLNPAIREISQALVEAREETDKQVSEATALANRQKRRLETVLQDLDQGVLICNLENKILLYNKRALNILHVSGELGLGRTLFSVVSAAPFRHALDRLHNRFEEGRHKRHKEGLSTMVIGATADGGHTLQGKVTLIVNTEENLATGYTVTFEDITHQLAENVERDRLLHQAMMELRHPAANLQATAEMLAGDFNLDADTRKNFEKILVKETHSLSASIEAMDNKSHQLMAGAWPMSDVYSSSLFNCILRRNASEDLTLTCEFVGTPVWLHCDSVTIVELIEFVMRKVASQTGLRVFQLSANRTGRKIYIDLYWHGEMVTISQIDSWLDEPLDADLGEITGRDVLDRHKTDFWCTKTPDGTVHLRLPLTPARDHHEDDIEVEREIIPERLDFYDFDLMERTDLSDIEDTPLRELTFVVFDTETTGLEPSNGDEMISIAGVRIVNGRIMRGESFDQYIHPGRSIPAASTAIHHITNEMVADAPPVEEVLPKFHSYVSDAVLVAHNAAFDMKFLSLKEAQTGLKFSNPVLDTVLLAAHLQGQTASLTLDTLAEQFGIEIPPEVRHTALGDSLATAEVLLRLIDLLEAGGINTLRDAVEVEKKAAAIRKQQAKY</sequence>
<dbReference type="EC" id="2.7.7.7" evidence="1"/>
<evidence type="ECO:0000259" key="6">
    <source>
        <dbReference type="SMART" id="SM00091"/>
    </source>
</evidence>
<dbReference type="InterPro" id="IPR013520">
    <property type="entry name" value="Ribonucl_H"/>
</dbReference>
<evidence type="ECO:0000256" key="5">
    <source>
        <dbReference type="SAM" id="Phobius"/>
    </source>
</evidence>
<comment type="catalytic activity">
    <reaction evidence="4">
        <text>DNA(n) + a 2'-deoxyribonucleoside 5'-triphosphate = DNA(n+1) + diphosphate</text>
        <dbReference type="Rhea" id="RHEA:22508"/>
        <dbReference type="Rhea" id="RHEA-COMP:17339"/>
        <dbReference type="Rhea" id="RHEA-COMP:17340"/>
        <dbReference type="ChEBI" id="CHEBI:33019"/>
        <dbReference type="ChEBI" id="CHEBI:61560"/>
        <dbReference type="ChEBI" id="CHEBI:173112"/>
        <dbReference type="EC" id="2.7.7.7"/>
    </reaction>
</comment>
<gene>
    <name evidence="8" type="ORF">SAMN06265368_4124</name>
</gene>
<dbReference type="EMBL" id="OBEL01000006">
    <property type="protein sequence ID" value="SNZ21010.1"/>
    <property type="molecule type" value="Genomic_DNA"/>
</dbReference>
<evidence type="ECO:0000259" key="7">
    <source>
        <dbReference type="SMART" id="SM00479"/>
    </source>
</evidence>
<dbReference type="Gene3D" id="3.30.450.20">
    <property type="entry name" value="PAS domain"/>
    <property type="match status" value="1"/>
</dbReference>
<protein>
    <recommendedName>
        <fullName evidence="1">DNA-directed DNA polymerase</fullName>
        <ecNumber evidence="1">2.7.7.7</ecNumber>
    </recommendedName>
</protein>
<comment type="subunit">
    <text evidence="3">DNA polymerase III contains a core (composed of alpha, epsilon and theta chains) that associates with a tau subunit. This core dimerizes to form the POLIII' complex. PolIII' associates with the gamma complex (composed of gamma, delta, delta', psi and chi chains) and with the beta chain to form the complete DNA polymerase III complex.</text>
</comment>
<accession>A0A285PH00</accession>
<evidence type="ECO:0000256" key="1">
    <source>
        <dbReference type="ARBA" id="ARBA00012417"/>
    </source>
</evidence>
<reference evidence="8 9" key="1">
    <citation type="submission" date="2017-09" db="EMBL/GenBank/DDBJ databases">
        <authorList>
            <person name="Ehlers B."/>
            <person name="Leendertz F.H."/>
        </authorList>
    </citation>
    <scope>NUCLEOTIDE SEQUENCE [LARGE SCALE GENOMIC DNA]</scope>
    <source>
        <strain evidence="8 9">DSM 18289</strain>
    </source>
</reference>
<dbReference type="SMART" id="SM00091">
    <property type="entry name" value="PAS"/>
    <property type="match status" value="1"/>
</dbReference>
<evidence type="ECO:0000313" key="9">
    <source>
        <dbReference type="Proteomes" id="UP000219439"/>
    </source>
</evidence>
<proteinExistence type="predicted"/>
<dbReference type="InterPro" id="IPR012337">
    <property type="entry name" value="RNaseH-like_sf"/>
</dbReference>
<dbReference type="Pfam" id="PF00929">
    <property type="entry name" value="RNase_T"/>
    <property type="match status" value="1"/>
</dbReference>
<dbReference type="PANTHER" id="PTHR30231">
    <property type="entry name" value="DNA POLYMERASE III SUBUNIT EPSILON"/>
    <property type="match status" value="1"/>
</dbReference>
<feature type="transmembrane region" description="Helical" evidence="5">
    <location>
        <begin position="12"/>
        <end position="33"/>
    </location>
</feature>
<dbReference type="RefSeq" id="WP_097155378.1">
    <property type="nucleotide sequence ID" value="NZ_OBEL01000006.1"/>
</dbReference>
<dbReference type="SUPFAM" id="SSF53098">
    <property type="entry name" value="Ribonuclease H-like"/>
    <property type="match status" value="1"/>
</dbReference>
<feature type="domain" description="PAS" evidence="6">
    <location>
        <begin position="139"/>
        <end position="205"/>
    </location>
</feature>
<dbReference type="GO" id="GO:0045004">
    <property type="term" value="P:DNA replication proofreading"/>
    <property type="evidence" value="ECO:0007669"/>
    <property type="project" value="TreeGrafter"/>
</dbReference>
<dbReference type="Gene3D" id="3.30.420.10">
    <property type="entry name" value="Ribonuclease H-like superfamily/Ribonuclease H"/>
    <property type="match status" value="1"/>
</dbReference>
<dbReference type="InterPro" id="IPR006054">
    <property type="entry name" value="DnaQ"/>
</dbReference>
<dbReference type="GO" id="GO:0005829">
    <property type="term" value="C:cytosol"/>
    <property type="evidence" value="ECO:0007669"/>
    <property type="project" value="TreeGrafter"/>
</dbReference>
<keyword evidence="5" id="KW-1133">Transmembrane helix</keyword>
<keyword evidence="5" id="KW-0472">Membrane</keyword>